<feature type="domain" description="Tyrosinase copper-binding" evidence="5">
    <location>
        <begin position="86"/>
        <end position="103"/>
    </location>
</feature>
<comment type="caution">
    <text evidence="7">The sequence shown here is derived from an EMBL/GenBank/DDBJ whole genome shotgun (WGS) entry which is preliminary data.</text>
</comment>
<dbReference type="PROSITE" id="PS00497">
    <property type="entry name" value="TYROSINASE_1"/>
    <property type="match status" value="1"/>
</dbReference>
<evidence type="ECO:0000313" key="8">
    <source>
        <dbReference type="Proteomes" id="UP001175000"/>
    </source>
</evidence>
<dbReference type="InterPro" id="IPR050316">
    <property type="entry name" value="Tyrosinase/Hemocyanin"/>
</dbReference>
<keyword evidence="1" id="KW-0479">Metal-binding</keyword>
<sequence>MLFIHFTFLAAAVSALPSSTNLAARQTCTSPRLRKSWSKATVEERLAYLEAAVCITKKPSRLNKHKDATLHDDFAYTHALLNYDIHSFAGFLPWHRYFVMVYEQALEECGYKGTAMYWDWVADSDNATLSAVWDPVTGFGGNGQGTGNHGNHAPPVQDGPFKDFRPLYSETNVDQHRLCRNWNRGFGDNKELFGHRYTPQAVSEVLADTTYDGFRDLLEGGPHASVHFGVAVGSGVGKIGDLVPSSSPNDPLFFLHHGMVDRLWWIWQQADESRTNAYDGFHRPPQSNPGGPQGPPVTLDDILPMGDLAPEGIVRDYMDTRSAHLCYEYPKWEYD</sequence>
<dbReference type="InterPro" id="IPR008922">
    <property type="entry name" value="Di-copper_centre_dom_sf"/>
</dbReference>
<dbReference type="GO" id="GO:0004497">
    <property type="term" value="F:monooxygenase activity"/>
    <property type="evidence" value="ECO:0007669"/>
    <property type="project" value="UniProtKB-KW"/>
</dbReference>
<dbReference type="PROSITE" id="PS00498">
    <property type="entry name" value="TYROSINASE_2"/>
    <property type="match status" value="1"/>
</dbReference>
<dbReference type="PANTHER" id="PTHR11474:SF126">
    <property type="entry name" value="TYROSINASE-LIKE PROTEIN TYR-1-RELATED"/>
    <property type="match status" value="1"/>
</dbReference>
<gene>
    <name evidence="7" type="ORF">B0T14DRAFT_576713</name>
</gene>
<dbReference type="InterPro" id="IPR002227">
    <property type="entry name" value="Tyrosinase_Cu-bd"/>
</dbReference>
<proteinExistence type="predicted"/>
<dbReference type="EMBL" id="JAULSU010000001">
    <property type="protein sequence ID" value="KAK0634198.1"/>
    <property type="molecule type" value="Genomic_DNA"/>
</dbReference>
<feature type="chain" id="PRO_5041469077" evidence="4">
    <location>
        <begin position="16"/>
        <end position="335"/>
    </location>
</feature>
<feature type="domain" description="Tyrosinase copper-binding" evidence="6">
    <location>
        <begin position="250"/>
        <end position="261"/>
    </location>
</feature>
<protein>
    <submittedName>
        <fullName evidence="7">Monooxygenase</fullName>
    </submittedName>
</protein>
<keyword evidence="8" id="KW-1185">Reference proteome</keyword>
<reference evidence="7" key="1">
    <citation type="submission" date="2023-06" db="EMBL/GenBank/DDBJ databases">
        <title>Genome-scale phylogeny and comparative genomics of the fungal order Sordariales.</title>
        <authorList>
            <consortium name="Lawrence Berkeley National Laboratory"/>
            <person name="Hensen N."/>
            <person name="Bonometti L."/>
            <person name="Westerberg I."/>
            <person name="Brannstrom I.O."/>
            <person name="Guillou S."/>
            <person name="Cros-Aarteil S."/>
            <person name="Calhoun S."/>
            <person name="Haridas S."/>
            <person name="Kuo A."/>
            <person name="Mondo S."/>
            <person name="Pangilinan J."/>
            <person name="Riley R."/>
            <person name="Labutti K."/>
            <person name="Andreopoulos B."/>
            <person name="Lipzen A."/>
            <person name="Chen C."/>
            <person name="Yanf M."/>
            <person name="Daum C."/>
            <person name="Ng V."/>
            <person name="Clum A."/>
            <person name="Steindorff A."/>
            <person name="Ohm R."/>
            <person name="Martin F."/>
            <person name="Silar P."/>
            <person name="Natvig D."/>
            <person name="Lalanne C."/>
            <person name="Gautier V."/>
            <person name="Ament-Velasquez S.L."/>
            <person name="Kruys A."/>
            <person name="Hutchinson M.I."/>
            <person name="Powell A.J."/>
            <person name="Barry K."/>
            <person name="Miller A.N."/>
            <person name="Grigoriev I.V."/>
            <person name="Debuchy R."/>
            <person name="Gladieux P."/>
            <person name="Thoren M.H."/>
            <person name="Johannesson H."/>
        </authorList>
    </citation>
    <scope>NUCLEOTIDE SEQUENCE</scope>
    <source>
        <strain evidence="7">CBS 606.72</strain>
    </source>
</reference>
<dbReference type="SUPFAM" id="SSF48056">
    <property type="entry name" value="Di-copper centre-containing domain"/>
    <property type="match status" value="1"/>
</dbReference>
<organism evidence="7 8">
    <name type="scientific">Immersiella caudata</name>
    <dbReference type="NCBI Taxonomy" id="314043"/>
    <lineage>
        <taxon>Eukaryota</taxon>
        <taxon>Fungi</taxon>
        <taxon>Dikarya</taxon>
        <taxon>Ascomycota</taxon>
        <taxon>Pezizomycotina</taxon>
        <taxon>Sordariomycetes</taxon>
        <taxon>Sordariomycetidae</taxon>
        <taxon>Sordariales</taxon>
        <taxon>Lasiosphaeriaceae</taxon>
        <taxon>Immersiella</taxon>
    </lineage>
</organism>
<dbReference type="Gene3D" id="1.10.1280.10">
    <property type="entry name" value="Di-copper center containing domain from catechol oxidase"/>
    <property type="match status" value="1"/>
</dbReference>
<evidence type="ECO:0000256" key="4">
    <source>
        <dbReference type="SAM" id="SignalP"/>
    </source>
</evidence>
<evidence type="ECO:0000256" key="1">
    <source>
        <dbReference type="ARBA" id="ARBA00022723"/>
    </source>
</evidence>
<keyword evidence="4" id="KW-0732">Signal</keyword>
<feature type="signal peptide" evidence="4">
    <location>
        <begin position="1"/>
        <end position="15"/>
    </location>
</feature>
<evidence type="ECO:0000256" key="3">
    <source>
        <dbReference type="SAM" id="MobiDB-lite"/>
    </source>
</evidence>
<dbReference type="PRINTS" id="PR00092">
    <property type="entry name" value="TYROSINASE"/>
</dbReference>
<keyword evidence="2" id="KW-0186">Copper</keyword>
<evidence type="ECO:0000259" key="5">
    <source>
        <dbReference type="PROSITE" id="PS00497"/>
    </source>
</evidence>
<dbReference type="Proteomes" id="UP001175000">
    <property type="component" value="Unassembled WGS sequence"/>
</dbReference>
<dbReference type="AlphaFoldDB" id="A0AA39XHP1"/>
<keyword evidence="7" id="KW-0503">Monooxygenase</keyword>
<accession>A0AA39XHP1</accession>
<evidence type="ECO:0000256" key="2">
    <source>
        <dbReference type="ARBA" id="ARBA00023008"/>
    </source>
</evidence>
<keyword evidence="7" id="KW-0560">Oxidoreductase</keyword>
<feature type="region of interest" description="Disordered" evidence="3">
    <location>
        <begin position="276"/>
        <end position="299"/>
    </location>
</feature>
<dbReference type="Pfam" id="PF00264">
    <property type="entry name" value="Tyrosinase"/>
    <property type="match status" value="1"/>
</dbReference>
<dbReference type="PANTHER" id="PTHR11474">
    <property type="entry name" value="TYROSINASE FAMILY MEMBER"/>
    <property type="match status" value="1"/>
</dbReference>
<evidence type="ECO:0000259" key="6">
    <source>
        <dbReference type="PROSITE" id="PS00498"/>
    </source>
</evidence>
<dbReference type="GO" id="GO:0046872">
    <property type="term" value="F:metal ion binding"/>
    <property type="evidence" value="ECO:0007669"/>
    <property type="project" value="UniProtKB-KW"/>
</dbReference>
<name>A0AA39XHP1_9PEZI</name>
<evidence type="ECO:0000313" key="7">
    <source>
        <dbReference type="EMBL" id="KAK0634198.1"/>
    </source>
</evidence>